<dbReference type="EMBL" id="AP027272">
    <property type="protein sequence ID" value="BDX07172.1"/>
    <property type="molecule type" value="Genomic_DNA"/>
</dbReference>
<organism evidence="1 2">
    <name type="scientific">Planctobacterium marinum</name>
    <dbReference type="NCBI Taxonomy" id="1631968"/>
    <lineage>
        <taxon>Bacteria</taxon>
        <taxon>Pseudomonadati</taxon>
        <taxon>Pseudomonadota</taxon>
        <taxon>Gammaproteobacteria</taxon>
        <taxon>Alteromonadales</taxon>
        <taxon>Alteromonadaceae</taxon>
        <taxon>Planctobacterium</taxon>
    </lineage>
</organism>
<accession>A0AA48KSI5</accession>
<proteinExistence type="predicted"/>
<keyword evidence="2" id="KW-1185">Reference proteome</keyword>
<sequence length="66" mass="7333">MTDIEFAHGISPYLAMNNLQADSVRMQSNLLNSGRYNAQNNHNIVRYNAQSIIISKNSSTPINGSH</sequence>
<protein>
    <submittedName>
        <fullName evidence="1">Uncharacterized protein</fullName>
    </submittedName>
</protein>
<evidence type="ECO:0000313" key="1">
    <source>
        <dbReference type="EMBL" id="BDX07172.1"/>
    </source>
</evidence>
<name>A0AA48KSI5_9ALTE</name>
<dbReference type="KEGG" id="pmaw:MACH26_26930"/>
<evidence type="ECO:0000313" key="2">
    <source>
        <dbReference type="Proteomes" id="UP001333710"/>
    </source>
</evidence>
<dbReference type="AlphaFoldDB" id="A0AA48KSI5"/>
<gene>
    <name evidence="1" type="ORF">MACH26_26930</name>
</gene>
<dbReference type="Proteomes" id="UP001333710">
    <property type="component" value="Chromosome"/>
</dbReference>
<reference evidence="1" key="1">
    <citation type="submission" date="2023-01" db="EMBL/GenBank/DDBJ databases">
        <title>Complete genome sequence of Planctobacterium marinum strain Dej080120_11.</title>
        <authorList>
            <person name="Ueki S."/>
            <person name="Maruyama F."/>
        </authorList>
    </citation>
    <scope>NUCLEOTIDE SEQUENCE</scope>
    <source>
        <strain evidence="1">Dej080120_11</strain>
    </source>
</reference>